<organism evidence="2 3">
    <name type="scientific">Fodinisporobacter ferrooxydans</name>
    <dbReference type="NCBI Taxonomy" id="2901836"/>
    <lineage>
        <taxon>Bacteria</taxon>
        <taxon>Bacillati</taxon>
        <taxon>Bacillota</taxon>
        <taxon>Bacilli</taxon>
        <taxon>Bacillales</taxon>
        <taxon>Alicyclobacillaceae</taxon>
        <taxon>Fodinisporobacter</taxon>
    </lineage>
</organism>
<evidence type="ECO:0000256" key="1">
    <source>
        <dbReference type="SAM" id="Phobius"/>
    </source>
</evidence>
<reference evidence="2" key="1">
    <citation type="submission" date="2021-12" db="EMBL/GenBank/DDBJ databases">
        <title>Alicyclobacillaceae gen. nov., sp. nov., isolated from chalcocite enrichment system.</title>
        <authorList>
            <person name="Jiang Z."/>
        </authorList>
    </citation>
    <scope>NUCLEOTIDE SEQUENCE</scope>
    <source>
        <strain evidence="2">MYW30-H2</strain>
    </source>
</reference>
<sequence length="60" mass="6918">MVLSTVSTALIVSVILTLIALFTFGFIKEDVQKRMFKTYVAFQPPHHMKMLFSYKKPKVP</sequence>
<evidence type="ECO:0000313" key="3">
    <source>
        <dbReference type="Proteomes" id="UP000830167"/>
    </source>
</evidence>
<evidence type="ECO:0000313" key="2">
    <source>
        <dbReference type="EMBL" id="UOF91267.1"/>
    </source>
</evidence>
<keyword evidence="3" id="KW-1185">Reference proteome</keyword>
<gene>
    <name evidence="2" type="ORF">LSG31_03140</name>
</gene>
<protein>
    <submittedName>
        <fullName evidence="2">Uncharacterized protein</fullName>
    </submittedName>
</protein>
<proteinExistence type="predicted"/>
<accession>A0ABY4CP97</accession>
<dbReference type="Proteomes" id="UP000830167">
    <property type="component" value="Chromosome"/>
</dbReference>
<keyword evidence="1" id="KW-1133">Transmembrane helix</keyword>
<feature type="transmembrane region" description="Helical" evidence="1">
    <location>
        <begin position="6"/>
        <end position="27"/>
    </location>
</feature>
<keyword evidence="1" id="KW-0812">Transmembrane</keyword>
<name>A0ABY4CP97_9BACL</name>
<keyword evidence="1" id="KW-0472">Membrane</keyword>
<dbReference type="EMBL" id="CP089291">
    <property type="protein sequence ID" value="UOF91267.1"/>
    <property type="molecule type" value="Genomic_DNA"/>
</dbReference>
<dbReference type="RefSeq" id="WP_347437956.1">
    <property type="nucleotide sequence ID" value="NZ_CP089291.1"/>
</dbReference>